<name>K4IWJ5_PSYTT</name>
<dbReference type="Pfam" id="PF00535">
    <property type="entry name" value="Glycos_transf_2"/>
    <property type="match status" value="1"/>
</dbReference>
<organism evidence="2 3">
    <name type="scientific">Psychroflexus torquis (strain ATCC 700755 / CIP 106069 / ACAM 623)</name>
    <dbReference type="NCBI Taxonomy" id="313595"/>
    <lineage>
        <taxon>Bacteria</taxon>
        <taxon>Pseudomonadati</taxon>
        <taxon>Bacteroidota</taxon>
        <taxon>Flavobacteriia</taxon>
        <taxon>Flavobacteriales</taxon>
        <taxon>Flavobacteriaceae</taxon>
        <taxon>Psychroflexus</taxon>
    </lineage>
</organism>
<dbReference type="CDD" id="cd04186">
    <property type="entry name" value="GT_2_like_c"/>
    <property type="match status" value="1"/>
</dbReference>
<evidence type="ECO:0000313" key="3">
    <source>
        <dbReference type="Proteomes" id="UP000008514"/>
    </source>
</evidence>
<dbReference type="GO" id="GO:0016740">
    <property type="term" value="F:transferase activity"/>
    <property type="evidence" value="ECO:0007669"/>
    <property type="project" value="UniProtKB-KW"/>
</dbReference>
<dbReference type="OrthoDB" id="9771846at2"/>
<dbReference type="PANTHER" id="PTHR43179">
    <property type="entry name" value="RHAMNOSYLTRANSFERASE WBBL"/>
    <property type="match status" value="1"/>
</dbReference>
<gene>
    <name evidence="2" type="ordered locus">P700755_003188</name>
</gene>
<dbReference type="SUPFAM" id="SSF53448">
    <property type="entry name" value="Nucleotide-diphospho-sugar transferases"/>
    <property type="match status" value="1"/>
</dbReference>
<evidence type="ECO:0000313" key="2">
    <source>
        <dbReference type="EMBL" id="AFU69845.1"/>
    </source>
</evidence>
<dbReference type="eggNOG" id="COG1216">
    <property type="taxonomic scope" value="Bacteria"/>
</dbReference>
<dbReference type="KEGG" id="ptq:P700755_003188"/>
<reference evidence="2" key="1">
    <citation type="submission" date="2006-03" db="EMBL/GenBank/DDBJ databases">
        <authorList>
            <person name="Bowman J."/>
            <person name="Ferriera S."/>
            <person name="Johnson J."/>
            <person name="Kravitz S."/>
            <person name="Halpern A."/>
            <person name="Remington K."/>
            <person name="Beeson K."/>
            <person name="Tran B."/>
            <person name="Rogers Y.-H."/>
            <person name="Friedman R."/>
            <person name="Venter J.C."/>
        </authorList>
    </citation>
    <scope>NUCLEOTIDE SEQUENCE [LARGE SCALE GENOMIC DNA]</scope>
    <source>
        <strain evidence="2">ATCC 700755</strain>
    </source>
</reference>
<dbReference type="EMBL" id="CP003879">
    <property type="protein sequence ID" value="AFU69845.1"/>
    <property type="molecule type" value="Genomic_DNA"/>
</dbReference>
<feature type="domain" description="Glycosyltransferase 2-like" evidence="1">
    <location>
        <begin position="4"/>
        <end position="178"/>
    </location>
</feature>
<dbReference type="InterPro" id="IPR001173">
    <property type="entry name" value="Glyco_trans_2-like"/>
</dbReference>
<dbReference type="Proteomes" id="UP000008514">
    <property type="component" value="Chromosome"/>
</dbReference>
<dbReference type="Gene3D" id="3.90.550.10">
    <property type="entry name" value="Spore Coat Polysaccharide Biosynthesis Protein SpsA, Chain A"/>
    <property type="match status" value="1"/>
</dbReference>
<reference evidence="2" key="2">
    <citation type="submission" date="2012-09" db="EMBL/GenBank/DDBJ databases">
        <title>The complete sequence of Psychroflexus torquis an extreme psychrophile from sea-ice that is stimulated by light.</title>
        <authorList>
            <person name="Feng S."/>
            <person name="Powell S.M."/>
            <person name="Bowman J.P."/>
        </authorList>
    </citation>
    <scope>NUCLEOTIDE SEQUENCE [LARGE SCALE GENOMIC DNA]</scope>
    <source>
        <strain evidence="2">ATCC 700755</strain>
    </source>
</reference>
<dbReference type="HOGENOM" id="CLU_023845_0_1_10"/>
<protein>
    <submittedName>
        <fullName evidence="2">Glycosyltransferase, GTA_type superfamily</fullName>
    </submittedName>
</protein>
<dbReference type="RefSeq" id="WP_015025396.1">
    <property type="nucleotide sequence ID" value="NC_018721.1"/>
</dbReference>
<keyword evidence="3" id="KW-1185">Reference proteome</keyword>
<dbReference type="STRING" id="313595.P700755_003188"/>
<accession>K4IWJ5</accession>
<sequence length="372" mass="42830">MKLSIVILNYKVPHYLMLCLDSVTKAIEHLDAEIIVVDNKSEDESCKFVKAFFPDVILISNTENLGFSKGNNIGVEQAKGEYLCILNPDTVLPEDCFTKLIGFHKELQNPGAIGVQLIDGAGEFLKESKRNVPTPKVALMKLLGDCSQYYNLKLNQNKRGETDILVGAFMFMKTSLYRQVNGFDEDYFMYGEDIDLSYRILKAGFKNYYFGEIQAVHFKGESTTKDQVYLKRFYNAMYIFYKKHFRNYKTSYKLVKQILKLAKIIEKVRLKSLKSIDSSKRNTLIITEDSCLTKQIKSKTASEANFAVKIPEECTNTLIVFDAEFISYKESIEALIKTKHKNNIFRYRPRKQNFIIGSESKHFKGVILKLNE</sequence>
<proteinExistence type="predicted"/>
<dbReference type="PANTHER" id="PTHR43179:SF7">
    <property type="entry name" value="RHAMNOSYLTRANSFERASE WBBL"/>
    <property type="match status" value="1"/>
</dbReference>
<dbReference type="InterPro" id="IPR029044">
    <property type="entry name" value="Nucleotide-diphossugar_trans"/>
</dbReference>
<dbReference type="AlphaFoldDB" id="K4IWJ5"/>
<evidence type="ECO:0000259" key="1">
    <source>
        <dbReference type="Pfam" id="PF00535"/>
    </source>
</evidence>